<evidence type="ECO:0000313" key="2">
    <source>
        <dbReference type="EMBL" id="KZV33954.1"/>
    </source>
</evidence>
<organism evidence="2 3">
    <name type="scientific">Dorcoceras hygrometricum</name>
    <dbReference type="NCBI Taxonomy" id="472368"/>
    <lineage>
        <taxon>Eukaryota</taxon>
        <taxon>Viridiplantae</taxon>
        <taxon>Streptophyta</taxon>
        <taxon>Embryophyta</taxon>
        <taxon>Tracheophyta</taxon>
        <taxon>Spermatophyta</taxon>
        <taxon>Magnoliopsida</taxon>
        <taxon>eudicotyledons</taxon>
        <taxon>Gunneridae</taxon>
        <taxon>Pentapetalae</taxon>
        <taxon>asterids</taxon>
        <taxon>lamiids</taxon>
        <taxon>Lamiales</taxon>
        <taxon>Gesneriaceae</taxon>
        <taxon>Didymocarpoideae</taxon>
        <taxon>Trichosporeae</taxon>
        <taxon>Loxocarpinae</taxon>
        <taxon>Dorcoceras</taxon>
    </lineage>
</organism>
<feature type="compositionally biased region" description="Polar residues" evidence="1">
    <location>
        <begin position="1"/>
        <end position="21"/>
    </location>
</feature>
<accession>A0A2Z7BHT0</accession>
<dbReference type="AlphaFoldDB" id="A0A2Z7BHT0"/>
<evidence type="ECO:0000256" key="1">
    <source>
        <dbReference type="SAM" id="MobiDB-lite"/>
    </source>
</evidence>
<name>A0A2Z7BHT0_9LAMI</name>
<dbReference type="EMBL" id="KV005645">
    <property type="protein sequence ID" value="KZV33954.1"/>
    <property type="molecule type" value="Genomic_DNA"/>
</dbReference>
<feature type="region of interest" description="Disordered" evidence="1">
    <location>
        <begin position="1"/>
        <end position="23"/>
    </location>
</feature>
<sequence>MPPITTSGPDGRATQSMTWRSETARESHVGRHYAIGSVYATKCGKASRSHSIFTKLFPRPQYQLGCHTETKQHATHLTYVVKLGSWPEDSLPVRGYFPSLLSRRVKALPQKAENVGRIMRKTCARPHPRLDRTCERIDSST</sequence>
<protein>
    <submittedName>
        <fullName evidence="2">Uncharacterized protein</fullName>
    </submittedName>
</protein>
<gene>
    <name evidence="2" type="ORF">F511_04179</name>
</gene>
<evidence type="ECO:0000313" key="3">
    <source>
        <dbReference type="Proteomes" id="UP000250235"/>
    </source>
</evidence>
<keyword evidence="3" id="KW-1185">Reference proteome</keyword>
<dbReference type="Proteomes" id="UP000250235">
    <property type="component" value="Unassembled WGS sequence"/>
</dbReference>
<proteinExistence type="predicted"/>
<reference evidence="2 3" key="1">
    <citation type="journal article" date="2015" name="Proc. Natl. Acad. Sci. U.S.A.">
        <title>The resurrection genome of Boea hygrometrica: A blueprint for survival of dehydration.</title>
        <authorList>
            <person name="Xiao L."/>
            <person name="Yang G."/>
            <person name="Zhang L."/>
            <person name="Yang X."/>
            <person name="Zhao S."/>
            <person name="Ji Z."/>
            <person name="Zhou Q."/>
            <person name="Hu M."/>
            <person name="Wang Y."/>
            <person name="Chen M."/>
            <person name="Xu Y."/>
            <person name="Jin H."/>
            <person name="Xiao X."/>
            <person name="Hu G."/>
            <person name="Bao F."/>
            <person name="Hu Y."/>
            <person name="Wan P."/>
            <person name="Li L."/>
            <person name="Deng X."/>
            <person name="Kuang T."/>
            <person name="Xiang C."/>
            <person name="Zhu J.K."/>
            <person name="Oliver M.J."/>
            <person name="He Y."/>
        </authorList>
    </citation>
    <scope>NUCLEOTIDE SEQUENCE [LARGE SCALE GENOMIC DNA]</scope>
    <source>
        <strain evidence="3">cv. XS01</strain>
    </source>
</reference>